<feature type="non-terminal residue" evidence="1">
    <location>
        <position position="1"/>
    </location>
</feature>
<dbReference type="Proteomes" id="UP000789342">
    <property type="component" value="Unassembled WGS sequence"/>
</dbReference>
<name>A0A9N9I4T6_9GLOM</name>
<gene>
    <name evidence="1" type="ORF">AMORRO_LOCUS13382</name>
</gene>
<comment type="caution">
    <text evidence="1">The sequence shown here is derived from an EMBL/GenBank/DDBJ whole genome shotgun (WGS) entry which is preliminary data.</text>
</comment>
<dbReference type="AlphaFoldDB" id="A0A9N9I4T6"/>
<reference evidence="1" key="1">
    <citation type="submission" date="2021-06" db="EMBL/GenBank/DDBJ databases">
        <authorList>
            <person name="Kallberg Y."/>
            <person name="Tangrot J."/>
            <person name="Rosling A."/>
        </authorList>
    </citation>
    <scope>NUCLEOTIDE SEQUENCE</scope>
    <source>
        <strain evidence="1">CL551</strain>
    </source>
</reference>
<evidence type="ECO:0000313" key="2">
    <source>
        <dbReference type="Proteomes" id="UP000789342"/>
    </source>
</evidence>
<proteinExistence type="predicted"/>
<sequence length="117" mass="13347">HEWEREFYAVKSGSWCLQCSWDGQKVGLQVAKEIAFSKGGECLSEVMGRWCKICSKEKRKNINPKYELSNLLIAIKIAHTHGDKCLSSSYDDNALPLIWECSKGHRWTTSLANVKNQ</sequence>
<keyword evidence="2" id="KW-1185">Reference proteome</keyword>
<protein>
    <submittedName>
        <fullName evidence="1">4129_t:CDS:1</fullName>
    </submittedName>
</protein>
<feature type="non-terminal residue" evidence="1">
    <location>
        <position position="117"/>
    </location>
</feature>
<dbReference type="OrthoDB" id="2419021at2759"/>
<dbReference type="EMBL" id="CAJVPV010022719">
    <property type="protein sequence ID" value="CAG8721676.1"/>
    <property type="molecule type" value="Genomic_DNA"/>
</dbReference>
<accession>A0A9N9I4T6</accession>
<organism evidence="1 2">
    <name type="scientific">Acaulospora morrowiae</name>
    <dbReference type="NCBI Taxonomy" id="94023"/>
    <lineage>
        <taxon>Eukaryota</taxon>
        <taxon>Fungi</taxon>
        <taxon>Fungi incertae sedis</taxon>
        <taxon>Mucoromycota</taxon>
        <taxon>Glomeromycotina</taxon>
        <taxon>Glomeromycetes</taxon>
        <taxon>Diversisporales</taxon>
        <taxon>Acaulosporaceae</taxon>
        <taxon>Acaulospora</taxon>
    </lineage>
</organism>
<evidence type="ECO:0000313" key="1">
    <source>
        <dbReference type="EMBL" id="CAG8721676.1"/>
    </source>
</evidence>